<feature type="transmembrane region" description="Helical" evidence="6">
    <location>
        <begin position="57"/>
        <end position="76"/>
    </location>
</feature>
<feature type="transmembrane region" description="Helical" evidence="6">
    <location>
        <begin position="119"/>
        <end position="138"/>
    </location>
</feature>
<keyword evidence="8" id="KW-1185">Reference proteome</keyword>
<evidence type="ECO:0000313" key="8">
    <source>
        <dbReference type="Proteomes" id="UP000679220"/>
    </source>
</evidence>
<evidence type="ECO:0000256" key="4">
    <source>
        <dbReference type="ARBA" id="ARBA00022989"/>
    </source>
</evidence>
<comment type="subcellular location">
    <subcellularLocation>
        <location evidence="1">Cell membrane</location>
        <topology evidence="1">Multi-pass membrane protein</topology>
    </subcellularLocation>
</comment>
<name>A0A941F949_9BACT</name>
<keyword evidence="3 6" id="KW-0812">Transmembrane</keyword>
<gene>
    <name evidence="7" type="ORF">KDU71_19910</name>
</gene>
<evidence type="ECO:0000256" key="2">
    <source>
        <dbReference type="ARBA" id="ARBA00022475"/>
    </source>
</evidence>
<dbReference type="AlphaFoldDB" id="A0A941F949"/>
<reference evidence="7" key="2">
    <citation type="submission" date="2021-04" db="EMBL/GenBank/DDBJ databases">
        <authorList>
            <person name="Zhang T."/>
            <person name="Zhang Y."/>
            <person name="Lu D."/>
            <person name="Zuo D."/>
            <person name="Du Z."/>
        </authorList>
    </citation>
    <scope>NUCLEOTIDE SEQUENCE</scope>
    <source>
        <strain evidence="7">JR1</strain>
    </source>
</reference>
<sequence length="435" mass="49739">MKERLARIIHFINEEIWRITADDTTKRQFFLIRAIRILNISIKGFINDKCQLKASALTFYSLLSVVPVAALAFGIAKGFGLDNKLQDILTAKLEGQEEVLAFVSNFALNYLERTPGGEVAGIGLVVLFWSVMKVFGNIEHSFNDIWEVKHARSFIRKFSDYISLMLIAIIFMLSSSGMVVIVSKHLRDLGFENSGLSSLIYVSSYLLVWIVFTLLMYIMPNTRVKFRAALFGGIISGSLFQLLQYGYVHFQSSVTSYNAIYGSFAALPFFLIWLQSSWLIVLLGAELSFAFQNADSYEFDADTRRVSYAYKRHVILMVASYVIKRFERGKTPPNNMDLSNELKLPIRLINEVVYELVISKVFSEVINDDEKETYYQPALDINKLTVTKVIKMVEAKGSRDLHFEETSHLHNLDDILSEFDELLEKSKRNILLKEL</sequence>
<keyword evidence="5 6" id="KW-0472">Membrane</keyword>
<dbReference type="PANTHER" id="PTHR30213:SF0">
    <property type="entry name" value="UPF0761 MEMBRANE PROTEIN YIHY"/>
    <property type="match status" value="1"/>
</dbReference>
<dbReference type="GO" id="GO:0005886">
    <property type="term" value="C:plasma membrane"/>
    <property type="evidence" value="ECO:0007669"/>
    <property type="project" value="UniProtKB-SubCell"/>
</dbReference>
<dbReference type="RefSeq" id="WP_212192872.1">
    <property type="nucleotide sequence ID" value="NZ_JAGTAR010000041.1"/>
</dbReference>
<dbReference type="Pfam" id="PF03631">
    <property type="entry name" value="Virul_fac_BrkB"/>
    <property type="match status" value="1"/>
</dbReference>
<reference evidence="7" key="1">
    <citation type="journal article" date="2018" name="Int. J. Syst. Evol. Microbiol.">
        <title>Carboxylicivirga sediminis sp. nov., isolated from coastal sediment.</title>
        <authorList>
            <person name="Wang F.Q."/>
            <person name="Ren L.H."/>
            <person name="Zou R.J."/>
            <person name="Sun Y.Z."/>
            <person name="Liu X.J."/>
            <person name="Jiang F."/>
            <person name="Liu L.J."/>
        </authorList>
    </citation>
    <scope>NUCLEOTIDE SEQUENCE</scope>
    <source>
        <strain evidence="7">JR1</strain>
    </source>
</reference>
<evidence type="ECO:0000256" key="5">
    <source>
        <dbReference type="ARBA" id="ARBA00023136"/>
    </source>
</evidence>
<feature type="transmembrane region" description="Helical" evidence="6">
    <location>
        <begin position="199"/>
        <end position="219"/>
    </location>
</feature>
<evidence type="ECO:0000256" key="3">
    <source>
        <dbReference type="ARBA" id="ARBA00022692"/>
    </source>
</evidence>
<feature type="transmembrane region" description="Helical" evidence="6">
    <location>
        <begin position="259"/>
        <end position="283"/>
    </location>
</feature>
<evidence type="ECO:0000313" key="7">
    <source>
        <dbReference type="EMBL" id="MBR8537848.1"/>
    </source>
</evidence>
<feature type="transmembrane region" description="Helical" evidence="6">
    <location>
        <begin position="158"/>
        <end position="179"/>
    </location>
</feature>
<dbReference type="PANTHER" id="PTHR30213">
    <property type="entry name" value="INNER MEMBRANE PROTEIN YHJD"/>
    <property type="match status" value="1"/>
</dbReference>
<organism evidence="7 8">
    <name type="scientific">Carboxylicivirga sediminis</name>
    <dbReference type="NCBI Taxonomy" id="2006564"/>
    <lineage>
        <taxon>Bacteria</taxon>
        <taxon>Pseudomonadati</taxon>
        <taxon>Bacteroidota</taxon>
        <taxon>Bacteroidia</taxon>
        <taxon>Marinilabiliales</taxon>
        <taxon>Marinilabiliaceae</taxon>
        <taxon>Carboxylicivirga</taxon>
    </lineage>
</organism>
<comment type="caution">
    <text evidence="7">The sequence shown here is derived from an EMBL/GenBank/DDBJ whole genome shotgun (WGS) entry which is preliminary data.</text>
</comment>
<evidence type="ECO:0000256" key="1">
    <source>
        <dbReference type="ARBA" id="ARBA00004651"/>
    </source>
</evidence>
<keyword evidence="4 6" id="KW-1133">Transmembrane helix</keyword>
<protein>
    <submittedName>
        <fullName evidence="7">YihY/virulence factor BrkB family protein</fullName>
    </submittedName>
</protein>
<dbReference type="EMBL" id="JAGTAR010000041">
    <property type="protein sequence ID" value="MBR8537848.1"/>
    <property type="molecule type" value="Genomic_DNA"/>
</dbReference>
<dbReference type="Proteomes" id="UP000679220">
    <property type="component" value="Unassembled WGS sequence"/>
</dbReference>
<dbReference type="NCBIfam" id="TIGR00765">
    <property type="entry name" value="yihY_not_rbn"/>
    <property type="match status" value="1"/>
</dbReference>
<accession>A0A941F949</accession>
<feature type="transmembrane region" description="Helical" evidence="6">
    <location>
        <begin position="226"/>
        <end position="247"/>
    </location>
</feature>
<keyword evidence="2" id="KW-1003">Cell membrane</keyword>
<dbReference type="InterPro" id="IPR017039">
    <property type="entry name" value="Virul_fac_BrkB"/>
</dbReference>
<evidence type="ECO:0000256" key="6">
    <source>
        <dbReference type="SAM" id="Phobius"/>
    </source>
</evidence>
<proteinExistence type="predicted"/>